<dbReference type="SUPFAM" id="SSF52833">
    <property type="entry name" value="Thioredoxin-like"/>
    <property type="match status" value="1"/>
</dbReference>
<organism evidence="2 3">
    <name type="scientific">candidate division TA06 bacterium DG_24</name>
    <dbReference type="NCBI Taxonomy" id="1703770"/>
    <lineage>
        <taxon>Bacteria</taxon>
        <taxon>Bacteria division TA06</taxon>
    </lineage>
</organism>
<proteinExistence type="predicted"/>
<dbReference type="PATRIC" id="fig|1703770.3.peg.973"/>
<gene>
    <name evidence="2" type="ORF">AMJ39_02640</name>
</gene>
<dbReference type="PANTHER" id="PTHR42899">
    <property type="entry name" value="SPERMATOGENESIS-ASSOCIATED PROTEIN 20"/>
    <property type="match status" value="1"/>
</dbReference>
<dbReference type="GO" id="GO:0005975">
    <property type="term" value="P:carbohydrate metabolic process"/>
    <property type="evidence" value="ECO:0007669"/>
    <property type="project" value="InterPro"/>
</dbReference>
<accession>A0A0S7WUV7</accession>
<name>A0A0S7WUV7_UNCT6</name>
<dbReference type="STRING" id="1703770.AMJ39_02640"/>
<evidence type="ECO:0000259" key="1">
    <source>
        <dbReference type="Pfam" id="PF03190"/>
    </source>
</evidence>
<dbReference type="SUPFAM" id="SSF48208">
    <property type="entry name" value="Six-hairpin glycosidases"/>
    <property type="match status" value="1"/>
</dbReference>
<dbReference type="InterPro" id="IPR008928">
    <property type="entry name" value="6-hairpin_glycosidase_sf"/>
</dbReference>
<dbReference type="InterPro" id="IPR024705">
    <property type="entry name" value="Ssp411"/>
</dbReference>
<dbReference type="AlphaFoldDB" id="A0A0S7WUV7"/>
<evidence type="ECO:0000313" key="2">
    <source>
        <dbReference type="EMBL" id="KPJ53930.1"/>
    </source>
</evidence>
<feature type="domain" description="Spermatogenesis-associated protein 20-like TRX" evidence="1">
    <location>
        <begin position="14"/>
        <end position="175"/>
    </location>
</feature>
<reference evidence="2 3" key="1">
    <citation type="journal article" date="2015" name="Microbiome">
        <title>Genomic resolution of linkages in carbon, nitrogen, and sulfur cycling among widespread estuary sediment bacteria.</title>
        <authorList>
            <person name="Baker B.J."/>
            <person name="Lazar C.S."/>
            <person name="Teske A.P."/>
            <person name="Dick G.J."/>
        </authorList>
    </citation>
    <scope>NUCLEOTIDE SEQUENCE [LARGE SCALE GENOMIC DNA]</scope>
    <source>
        <strain evidence="2">DG_24</strain>
    </source>
</reference>
<evidence type="ECO:0000313" key="3">
    <source>
        <dbReference type="Proteomes" id="UP000052008"/>
    </source>
</evidence>
<dbReference type="InterPro" id="IPR036249">
    <property type="entry name" value="Thioredoxin-like_sf"/>
</dbReference>
<protein>
    <submittedName>
        <fullName evidence="2">Thioredoxin</fullName>
    </submittedName>
</protein>
<sequence>MSERHRAGERPAKQNRLASEKSPYLVQHADNPVDWYPWCEEAFERAVKEDRPIFLSIGYSTCHWCHVMEHESFEDPDVAALMNDAFVCIKVDREERPDIDGVYMTVCQLMTGSGGWPLTIIMTPDKRPFIAATYIPKVARLGRIGMLELIPRVRELWATRRDELLTQSHRISAALRETARPVPGRALDAATLQLTYEQLAGRFDEHDGGFGGAPKFPTPHNLLFLLRYWKRTAEEHALEMVEKTLQAMRRGGMYDHLGFGFHRYSTDSRWLVPHFEKMLYDQALLAMAYLETYQASAAEEYATTAREIFAYVLRDMTSPEGGFYSAEDADSEGEEGKFYVWTLDEIRGSLSPKEADFVEATFNIEEGGNFSDEATGTRTNSNILHLTESTRALSAQYGASEEEFRERLETVRQKLLAHREERIRPGKDDKILVDWNGLMIAALARGSRVLRDPAYAAAARRAADFILEQMLTKDGGLRHRYRDGEAAIAGHLDDYAFLIWGLLELYETTFEVSYLRSALDLNAYTIEHFWDESNGGFYFTADEAESLLVRRKESYDGARPSGNSISMLNLLRLAHLTANPDFEERAAQIGSAFSGIVSRSVTAHTQLMVAVDFAVGPTYEVVIVGDPHASDTKEMLSALNGQFMPNKVVLLRPLGPESSHMDQLAGYVSHQTSIDGKATAYVCIDHACRLPTTDIDTMLELLK</sequence>
<dbReference type="Pfam" id="PF03190">
    <property type="entry name" value="Thioredox_DsbH"/>
    <property type="match status" value="1"/>
</dbReference>
<dbReference type="Gene3D" id="3.40.30.10">
    <property type="entry name" value="Glutaredoxin"/>
    <property type="match status" value="1"/>
</dbReference>
<dbReference type="Gene3D" id="1.50.10.10">
    <property type="match status" value="2"/>
</dbReference>
<dbReference type="Proteomes" id="UP000052008">
    <property type="component" value="Unassembled WGS sequence"/>
</dbReference>
<dbReference type="PANTHER" id="PTHR42899:SF1">
    <property type="entry name" value="SPERMATOGENESIS-ASSOCIATED PROTEIN 20"/>
    <property type="match status" value="1"/>
</dbReference>
<comment type="caution">
    <text evidence="2">The sequence shown here is derived from an EMBL/GenBank/DDBJ whole genome shotgun (WGS) entry which is preliminary data.</text>
</comment>
<dbReference type="EMBL" id="LIZS01000010">
    <property type="protein sequence ID" value="KPJ53930.1"/>
    <property type="molecule type" value="Genomic_DNA"/>
</dbReference>
<dbReference type="PIRSF" id="PIRSF006402">
    <property type="entry name" value="UCP006402_thioredoxin"/>
    <property type="match status" value="1"/>
</dbReference>
<dbReference type="CDD" id="cd02955">
    <property type="entry name" value="SSP411"/>
    <property type="match status" value="1"/>
</dbReference>
<dbReference type="InterPro" id="IPR004879">
    <property type="entry name" value="Ssp411-like_TRX"/>
</dbReference>
<dbReference type="InterPro" id="IPR012341">
    <property type="entry name" value="6hp_glycosidase-like_sf"/>
</dbReference>